<gene>
    <name evidence="2" type="ORF">E3C22_13175</name>
</gene>
<evidence type="ECO:0000259" key="1">
    <source>
        <dbReference type="PROSITE" id="PS51186"/>
    </source>
</evidence>
<accession>A0A4Y8RFX6</accession>
<dbReference type="Proteomes" id="UP000298179">
    <property type="component" value="Unassembled WGS sequence"/>
</dbReference>
<sequence length="163" mass="18128">MAPKGYRIRMMEPGEAEALHRLRQEADAGQTRPSLAEFVGFLVSHEIFVAAAKKTGEVVGYAAARDAVELYLVVEIKVRPSLGDTAVAQSLLDVVTQRARWFHHRAIGLWTPLDSANDSSCYGKHGFMNVSRKDFPVGLQDELEPAPGHPETTANRQFRVKWL</sequence>
<protein>
    <recommendedName>
        <fullName evidence="1">N-acetyltransferase domain-containing protein</fullName>
    </recommendedName>
</protein>
<dbReference type="InterPro" id="IPR000182">
    <property type="entry name" value="GNAT_dom"/>
</dbReference>
<dbReference type="EMBL" id="SOZD01000004">
    <property type="protein sequence ID" value="TFF21642.1"/>
    <property type="molecule type" value="Genomic_DNA"/>
</dbReference>
<dbReference type="Gene3D" id="3.40.630.30">
    <property type="match status" value="1"/>
</dbReference>
<feature type="domain" description="N-acetyltransferase" evidence="1">
    <location>
        <begin position="6"/>
        <end position="144"/>
    </location>
</feature>
<dbReference type="SUPFAM" id="SSF55729">
    <property type="entry name" value="Acyl-CoA N-acyltransferases (Nat)"/>
    <property type="match status" value="1"/>
</dbReference>
<dbReference type="RefSeq" id="WP_134762525.1">
    <property type="nucleotide sequence ID" value="NZ_SOZD01000004.1"/>
</dbReference>
<evidence type="ECO:0000313" key="2">
    <source>
        <dbReference type="EMBL" id="TFF21642.1"/>
    </source>
</evidence>
<comment type="caution">
    <text evidence="2">The sequence shown here is derived from an EMBL/GenBank/DDBJ whole genome shotgun (WGS) entry which is preliminary data.</text>
</comment>
<name>A0A4Y8RFX6_9HYPH</name>
<proteinExistence type="predicted"/>
<evidence type="ECO:0000313" key="3">
    <source>
        <dbReference type="Proteomes" id="UP000298179"/>
    </source>
</evidence>
<dbReference type="AlphaFoldDB" id="A0A4Y8RFX6"/>
<keyword evidence="3" id="KW-1185">Reference proteome</keyword>
<organism evidence="2 3">
    <name type="scientific">Jiella endophytica</name>
    <dbReference type="NCBI Taxonomy" id="2558362"/>
    <lineage>
        <taxon>Bacteria</taxon>
        <taxon>Pseudomonadati</taxon>
        <taxon>Pseudomonadota</taxon>
        <taxon>Alphaproteobacteria</taxon>
        <taxon>Hyphomicrobiales</taxon>
        <taxon>Aurantimonadaceae</taxon>
        <taxon>Jiella</taxon>
    </lineage>
</organism>
<dbReference type="GO" id="GO:0016747">
    <property type="term" value="F:acyltransferase activity, transferring groups other than amino-acyl groups"/>
    <property type="evidence" value="ECO:0007669"/>
    <property type="project" value="InterPro"/>
</dbReference>
<reference evidence="2 3" key="1">
    <citation type="submission" date="2019-03" db="EMBL/GenBank/DDBJ databases">
        <title>Jiella endophytica sp. nov., a novel endophytic bacterium isolated from root of Ficus microcarpa Linn. f.</title>
        <authorList>
            <person name="Tuo L."/>
        </authorList>
    </citation>
    <scope>NUCLEOTIDE SEQUENCE [LARGE SCALE GENOMIC DNA]</scope>
    <source>
        <strain evidence="2 3">CBS5Q-3</strain>
    </source>
</reference>
<dbReference type="InterPro" id="IPR016181">
    <property type="entry name" value="Acyl_CoA_acyltransferase"/>
</dbReference>
<dbReference type="PROSITE" id="PS51186">
    <property type="entry name" value="GNAT"/>
    <property type="match status" value="1"/>
</dbReference>
<dbReference type="OrthoDB" id="572496at2"/>